<dbReference type="InterPro" id="IPR050833">
    <property type="entry name" value="Poly_Biosynth_Transport"/>
</dbReference>
<feature type="transmembrane region" description="Helical" evidence="7">
    <location>
        <begin position="37"/>
        <end position="57"/>
    </location>
</feature>
<dbReference type="PANTHER" id="PTHR30250:SF11">
    <property type="entry name" value="O-ANTIGEN TRANSPORTER-RELATED"/>
    <property type="match status" value="1"/>
</dbReference>
<dbReference type="Pfam" id="PF01943">
    <property type="entry name" value="Polysacc_synt"/>
    <property type="match status" value="1"/>
</dbReference>
<dbReference type="CDD" id="cd13128">
    <property type="entry name" value="MATE_Wzx_like"/>
    <property type="match status" value="1"/>
</dbReference>
<feature type="transmembrane region" description="Helical" evidence="7">
    <location>
        <begin position="180"/>
        <end position="202"/>
    </location>
</feature>
<evidence type="ECO:0000256" key="4">
    <source>
        <dbReference type="ARBA" id="ARBA00022989"/>
    </source>
</evidence>
<accession>A0AAW8HLP5</accession>
<keyword evidence="5 7" id="KW-0472">Membrane</keyword>
<evidence type="ECO:0000256" key="7">
    <source>
        <dbReference type="SAM" id="Phobius"/>
    </source>
</evidence>
<feature type="transmembrane region" description="Helical" evidence="7">
    <location>
        <begin position="78"/>
        <end position="101"/>
    </location>
</feature>
<evidence type="ECO:0000256" key="3">
    <source>
        <dbReference type="ARBA" id="ARBA00022692"/>
    </source>
</evidence>
<reference evidence="8" key="1">
    <citation type="submission" date="2023-08" db="EMBL/GenBank/DDBJ databases">
        <title>WGS of pathogenic bacterial species, Los Angeles County Public Health Laboratories.</title>
        <authorList>
            <person name="Garrigues J.M."/>
            <person name="Green N.M."/>
        </authorList>
    </citation>
    <scope>NUCLEOTIDE SEQUENCE</scope>
    <source>
        <strain evidence="8">LACPHL-BACT-2023-00068</strain>
    </source>
</reference>
<dbReference type="GeneID" id="61385799"/>
<comment type="subcellular location">
    <subcellularLocation>
        <location evidence="1">Cell membrane</location>
        <topology evidence="1">Multi-pass membrane protein</topology>
    </subcellularLocation>
</comment>
<feature type="transmembrane region" description="Helical" evidence="7">
    <location>
        <begin position="121"/>
        <end position="141"/>
    </location>
</feature>
<organism evidence="8 9">
    <name type="scientific">Pluralibacter gergoviae</name>
    <name type="common">Enterobacter gergoviae</name>
    <dbReference type="NCBI Taxonomy" id="61647"/>
    <lineage>
        <taxon>Bacteria</taxon>
        <taxon>Pseudomonadati</taxon>
        <taxon>Pseudomonadota</taxon>
        <taxon>Gammaproteobacteria</taxon>
        <taxon>Enterobacterales</taxon>
        <taxon>Enterobacteriaceae</taxon>
        <taxon>Pluralibacter</taxon>
    </lineage>
</organism>
<feature type="transmembrane region" description="Helical" evidence="7">
    <location>
        <begin position="296"/>
        <end position="320"/>
    </location>
</feature>
<protein>
    <recommendedName>
        <fullName evidence="6">Putative O-antigen transporter</fullName>
    </recommendedName>
</protein>
<dbReference type="GO" id="GO:0005886">
    <property type="term" value="C:plasma membrane"/>
    <property type="evidence" value="ECO:0007669"/>
    <property type="project" value="UniProtKB-SubCell"/>
</dbReference>
<evidence type="ECO:0000313" key="9">
    <source>
        <dbReference type="Proteomes" id="UP001236270"/>
    </source>
</evidence>
<feature type="transmembrane region" description="Helical" evidence="7">
    <location>
        <begin position="214"/>
        <end position="237"/>
    </location>
</feature>
<dbReference type="Proteomes" id="UP001236270">
    <property type="component" value="Unassembled WGS sequence"/>
</dbReference>
<keyword evidence="2" id="KW-1003">Cell membrane</keyword>
<dbReference type="AlphaFoldDB" id="A0AAW8HLP5"/>
<keyword evidence="4 7" id="KW-1133">Transmembrane helix</keyword>
<proteinExistence type="predicted"/>
<name>A0AAW8HLP5_PLUGE</name>
<dbReference type="RefSeq" id="WP_106912954.1">
    <property type="nucleotide sequence ID" value="NZ_CP020388.1"/>
</dbReference>
<gene>
    <name evidence="8" type="ORF">RBJ30_08260</name>
</gene>
<keyword evidence="3 7" id="KW-0812">Transmembrane</keyword>
<feature type="transmembrane region" description="Helical" evidence="7">
    <location>
        <begin position="7"/>
        <end position="25"/>
    </location>
</feature>
<evidence type="ECO:0000256" key="5">
    <source>
        <dbReference type="ARBA" id="ARBA00023136"/>
    </source>
</evidence>
<feature type="transmembrane region" description="Helical" evidence="7">
    <location>
        <begin position="326"/>
        <end position="343"/>
    </location>
</feature>
<feature type="transmembrane region" description="Helical" evidence="7">
    <location>
        <begin position="364"/>
        <end position="381"/>
    </location>
</feature>
<comment type="caution">
    <text evidence="8">The sequence shown here is derived from an EMBL/GenBank/DDBJ whole genome shotgun (WGS) entry which is preliminary data.</text>
</comment>
<dbReference type="PANTHER" id="PTHR30250">
    <property type="entry name" value="PST FAMILY PREDICTED COLANIC ACID TRANSPORTER"/>
    <property type="match status" value="1"/>
</dbReference>
<dbReference type="EMBL" id="JAVDNV010000004">
    <property type="protein sequence ID" value="MDQ2309094.1"/>
    <property type="molecule type" value="Genomic_DNA"/>
</dbReference>
<evidence type="ECO:0000256" key="6">
    <source>
        <dbReference type="ARBA" id="ARBA00049738"/>
    </source>
</evidence>
<feature type="transmembrane region" description="Helical" evidence="7">
    <location>
        <begin position="387"/>
        <end position="408"/>
    </location>
</feature>
<feature type="transmembrane region" description="Helical" evidence="7">
    <location>
        <begin position="260"/>
        <end position="276"/>
    </location>
</feature>
<evidence type="ECO:0000256" key="2">
    <source>
        <dbReference type="ARBA" id="ARBA00022475"/>
    </source>
</evidence>
<feature type="transmembrane region" description="Helical" evidence="7">
    <location>
        <begin position="153"/>
        <end position="174"/>
    </location>
</feature>
<evidence type="ECO:0000256" key="1">
    <source>
        <dbReference type="ARBA" id="ARBA00004651"/>
    </source>
</evidence>
<sequence length="421" mass="46607">MSLIKNSIYNLAGFIIPTALAIPALGILSRQLGTESFGIFTLVFALIGYASIFDAGITRAVIREIAIFRDNIEEKKKIVSTASSVVLMLAAVASFLLYFFADSVTALLKVSSQYVNQVNESLIIIALIIPIYLLNQVWLAYLEGEEKFGNINIQKTISSTLLAVLPAIFCIYSPHLISAVIGLAIARILSLVITFFIGRKFIVEASVIIHRVTLVRLIHFGGWLAVSNIISPLMVYFDRFVISHVMGAAKVAFYTAPSEGVTRLINIPYALSRALFPKLSNVKTYQEKKNLEKKSYLILTLVCLPIVIVGMIFAKLILTLWLGPEYAGTAALVMQILLIGFYFNSLAQIPYSALQANGYSKTTALIHVFEIIPYLTLLFWLTNKYGVTGTAVAWSVRTMIDFILLFLLSKRKVKIQMPASI</sequence>
<evidence type="ECO:0000313" key="8">
    <source>
        <dbReference type="EMBL" id="MDQ2309094.1"/>
    </source>
</evidence>
<dbReference type="InterPro" id="IPR002797">
    <property type="entry name" value="Polysacc_synth"/>
</dbReference>